<accession>A0A5A7Q0G8</accession>
<evidence type="ECO:0000313" key="2">
    <source>
        <dbReference type="Proteomes" id="UP000325081"/>
    </source>
</evidence>
<dbReference type="EMBL" id="BKCP01005516">
    <property type="protein sequence ID" value="GER38633.1"/>
    <property type="molecule type" value="Genomic_DNA"/>
</dbReference>
<dbReference type="AlphaFoldDB" id="A0A5A7Q0G8"/>
<protein>
    <submittedName>
        <fullName evidence="1">NAD-dependent malic enzyme</fullName>
    </submittedName>
</protein>
<keyword evidence="2" id="KW-1185">Reference proteome</keyword>
<comment type="caution">
    <text evidence="1">The sequence shown here is derived from an EMBL/GenBank/DDBJ whole genome shotgun (WGS) entry which is preliminary data.</text>
</comment>
<proteinExistence type="predicted"/>
<gene>
    <name evidence="1" type="ORF">STAS_15147</name>
</gene>
<dbReference type="Proteomes" id="UP000325081">
    <property type="component" value="Unassembled WGS sequence"/>
</dbReference>
<name>A0A5A7Q0G8_STRAF</name>
<reference evidence="2" key="1">
    <citation type="journal article" date="2019" name="Curr. Biol.">
        <title>Genome Sequence of Striga asiatica Provides Insight into the Evolution of Plant Parasitism.</title>
        <authorList>
            <person name="Yoshida S."/>
            <person name="Kim S."/>
            <person name="Wafula E.K."/>
            <person name="Tanskanen J."/>
            <person name="Kim Y.M."/>
            <person name="Honaas L."/>
            <person name="Yang Z."/>
            <person name="Spallek T."/>
            <person name="Conn C.E."/>
            <person name="Ichihashi Y."/>
            <person name="Cheong K."/>
            <person name="Cui S."/>
            <person name="Der J.P."/>
            <person name="Gundlach H."/>
            <person name="Jiao Y."/>
            <person name="Hori C."/>
            <person name="Ishida J.K."/>
            <person name="Kasahara H."/>
            <person name="Kiba T."/>
            <person name="Kim M.S."/>
            <person name="Koo N."/>
            <person name="Laohavisit A."/>
            <person name="Lee Y.H."/>
            <person name="Lumba S."/>
            <person name="McCourt P."/>
            <person name="Mortimer J.C."/>
            <person name="Mutuku J.M."/>
            <person name="Nomura T."/>
            <person name="Sasaki-Sekimoto Y."/>
            <person name="Seto Y."/>
            <person name="Wang Y."/>
            <person name="Wakatake T."/>
            <person name="Sakakibara H."/>
            <person name="Demura T."/>
            <person name="Yamaguchi S."/>
            <person name="Yoneyama K."/>
            <person name="Manabe R.I."/>
            <person name="Nelson D.C."/>
            <person name="Schulman A.H."/>
            <person name="Timko M.P."/>
            <person name="dePamphilis C.W."/>
            <person name="Choi D."/>
            <person name="Shirasu K."/>
        </authorList>
    </citation>
    <scope>NUCLEOTIDE SEQUENCE [LARGE SCALE GENOMIC DNA]</scope>
    <source>
        <strain evidence="2">cv. UVA1</strain>
    </source>
</reference>
<evidence type="ECO:0000313" key="1">
    <source>
        <dbReference type="EMBL" id="GER38633.1"/>
    </source>
</evidence>
<organism evidence="1 2">
    <name type="scientific">Striga asiatica</name>
    <name type="common">Asiatic witchweed</name>
    <name type="synonym">Buchnera asiatica</name>
    <dbReference type="NCBI Taxonomy" id="4170"/>
    <lineage>
        <taxon>Eukaryota</taxon>
        <taxon>Viridiplantae</taxon>
        <taxon>Streptophyta</taxon>
        <taxon>Embryophyta</taxon>
        <taxon>Tracheophyta</taxon>
        <taxon>Spermatophyta</taxon>
        <taxon>Magnoliopsida</taxon>
        <taxon>eudicotyledons</taxon>
        <taxon>Gunneridae</taxon>
        <taxon>Pentapetalae</taxon>
        <taxon>asterids</taxon>
        <taxon>lamiids</taxon>
        <taxon>Lamiales</taxon>
        <taxon>Orobanchaceae</taxon>
        <taxon>Buchnereae</taxon>
        <taxon>Striga</taxon>
    </lineage>
</organism>
<sequence length="226" mass="26204">MKAYCKNENQCKRQQKSQLHTNLVHTSEAVFSKNIIKIIIVINFLRSPKITMRINQHLGAQLKSACLETQDTCSVFLDFFIQKIFPIFPIQVLWPHVPIQFWMISRIFSRKYVIRYNNNPVCFKEHLNKKEINKSSQQTLDNIINKSTCADSDSCGGTASDGSRLGLRRRTSYAYVPTQGVCEVWVLWYELGYGSRYLQMRTSVSLFCGVHGRHRGSPYVFRPKVE</sequence>